<keyword evidence="2" id="KW-1185">Reference proteome</keyword>
<reference evidence="1" key="1">
    <citation type="submission" date="2023-04" db="EMBL/GenBank/DDBJ databases">
        <title>Ambrosiozyma monospora NBRC 10751.</title>
        <authorList>
            <person name="Ichikawa N."/>
            <person name="Sato H."/>
            <person name="Tonouchi N."/>
        </authorList>
    </citation>
    <scope>NUCLEOTIDE SEQUENCE</scope>
    <source>
        <strain evidence="1">NBRC 10751</strain>
    </source>
</reference>
<dbReference type="Proteomes" id="UP001165064">
    <property type="component" value="Unassembled WGS sequence"/>
</dbReference>
<accession>A0ACB5SRK8</accession>
<gene>
    <name evidence="1" type="ORF">Amon02_000029800</name>
</gene>
<evidence type="ECO:0000313" key="1">
    <source>
        <dbReference type="EMBL" id="GME70707.1"/>
    </source>
</evidence>
<name>A0ACB5SRK8_AMBMO</name>
<evidence type="ECO:0000313" key="2">
    <source>
        <dbReference type="Proteomes" id="UP001165064"/>
    </source>
</evidence>
<protein>
    <submittedName>
        <fullName evidence="1">Unnamed protein product</fullName>
    </submittedName>
</protein>
<organism evidence="1 2">
    <name type="scientific">Ambrosiozyma monospora</name>
    <name type="common">Yeast</name>
    <name type="synonym">Endomycopsis monosporus</name>
    <dbReference type="NCBI Taxonomy" id="43982"/>
    <lineage>
        <taxon>Eukaryota</taxon>
        <taxon>Fungi</taxon>
        <taxon>Dikarya</taxon>
        <taxon>Ascomycota</taxon>
        <taxon>Saccharomycotina</taxon>
        <taxon>Pichiomycetes</taxon>
        <taxon>Pichiales</taxon>
        <taxon>Pichiaceae</taxon>
        <taxon>Ambrosiozyma</taxon>
    </lineage>
</organism>
<proteinExistence type="predicted"/>
<comment type="caution">
    <text evidence="1">The sequence shown here is derived from an EMBL/GenBank/DDBJ whole genome shotgun (WGS) entry which is preliminary data.</text>
</comment>
<sequence>MARYGFLGPPDPDVNVSVPQFSFTSPPSPPSPPQAKPNPNPTPKQTKPSRTVDEEEVPEHLKPTVEFSKSLFGAQAKQKRTAEKQRLGIELSFEDEDHDGDRAYKDIVSRHEGMFYFAEQLLAEKRQKEAAKKKSHDDMMTQLVLMPMLKLIMLIIMEAQVRVRPKKKIRRKQVEMEVEVDVNYYALERTLKAGL</sequence>
<dbReference type="EMBL" id="BSXS01000082">
    <property type="protein sequence ID" value="GME70707.1"/>
    <property type="molecule type" value="Genomic_DNA"/>
</dbReference>